<feature type="transmembrane region" description="Helical" evidence="1">
    <location>
        <begin position="7"/>
        <end position="27"/>
    </location>
</feature>
<proteinExistence type="predicted"/>
<reference evidence="2" key="1">
    <citation type="submission" date="2020-09" db="EMBL/GenBank/DDBJ databases">
        <title>Bacillus faecalis sp. nov., a moderately halophilic bacterium isolated from cow faeces.</title>
        <authorList>
            <person name="Jiang L."/>
            <person name="Lee J."/>
        </authorList>
    </citation>
    <scope>NUCLEOTIDE SEQUENCE</scope>
    <source>
        <strain evidence="2">AGMB 02131</strain>
    </source>
</reference>
<keyword evidence="1" id="KW-0812">Transmembrane</keyword>
<dbReference type="EMBL" id="JACXSI010000024">
    <property type="protein sequence ID" value="MBD3108929.1"/>
    <property type="molecule type" value="Genomic_DNA"/>
</dbReference>
<keyword evidence="1" id="KW-0472">Membrane</keyword>
<comment type="caution">
    <text evidence="2">The sequence shown here is derived from an EMBL/GenBank/DDBJ whole genome shotgun (WGS) entry which is preliminary data.</text>
</comment>
<feature type="transmembrane region" description="Helical" evidence="1">
    <location>
        <begin position="33"/>
        <end position="52"/>
    </location>
</feature>
<dbReference type="AlphaFoldDB" id="A0A927D0S3"/>
<dbReference type="InterPro" id="IPR010540">
    <property type="entry name" value="CmpB_TMEM229"/>
</dbReference>
<evidence type="ECO:0000256" key="1">
    <source>
        <dbReference type="SAM" id="Phobius"/>
    </source>
</evidence>
<feature type="transmembrane region" description="Helical" evidence="1">
    <location>
        <begin position="105"/>
        <end position="129"/>
    </location>
</feature>
<name>A0A927D0S3_9BACI</name>
<sequence>MTFQKALRLFNLALIGGVLYLTIELLWRGYTHWTMGVVGGICFILIGLNANIFSINAPLLTQALIGTLFVTFIELISGLILNIWLKLGIWDYSSLPLNFLGQICLPYILLWFPLTFFAIILFNWLRYWLYNEDRPRFKLI</sequence>
<keyword evidence="3" id="KW-1185">Reference proteome</keyword>
<feature type="transmembrane region" description="Helical" evidence="1">
    <location>
        <begin position="64"/>
        <end position="85"/>
    </location>
</feature>
<dbReference type="Proteomes" id="UP000602076">
    <property type="component" value="Unassembled WGS sequence"/>
</dbReference>
<gene>
    <name evidence="2" type="ORF">IEO70_11205</name>
</gene>
<dbReference type="Pfam" id="PF06541">
    <property type="entry name" value="ABC_trans_CmpB"/>
    <property type="match status" value="1"/>
</dbReference>
<protein>
    <submittedName>
        <fullName evidence="2">Uncharacterized protein</fullName>
    </submittedName>
</protein>
<evidence type="ECO:0000313" key="2">
    <source>
        <dbReference type="EMBL" id="MBD3108929.1"/>
    </source>
</evidence>
<dbReference type="RefSeq" id="WP_190998466.1">
    <property type="nucleotide sequence ID" value="NZ_JACXSI010000024.1"/>
</dbReference>
<organism evidence="2 3">
    <name type="scientific">Peribacillus faecalis</name>
    <dbReference type="NCBI Taxonomy" id="2772559"/>
    <lineage>
        <taxon>Bacteria</taxon>
        <taxon>Bacillati</taxon>
        <taxon>Bacillota</taxon>
        <taxon>Bacilli</taxon>
        <taxon>Bacillales</taxon>
        <taxon>Bacillaceae</taxon>
        <taxon>Peribacillus</taxon>
    </lineage>
</organism>
<keyword evidence="1" id="KW-1133">Transmembrane helix</keyword>
<evidence type="ECO:0000313" key="3">
    <source>
        <dbReference type="Proteomes" id="UP000602076"/>
    </source>
</evidence>
<accession>A0A927D0S3</accession>